<dbReference type="GO" id="GO:0005975">
    <property type="term" value="P:carbohydrate metabolic process"/>
    <property type="evidence" value="ECO:0007669"/>
    <property type="project" value="InterPro"/>
</dbReference>
<evidence type="ECO:0000256" key="11">
    <source>
        <dbReference type="ARBA" id="ARBA00031501"/>
    </source>
</evidence>
<comment type="caution">
    <text evidence="13">The sequence shown here is derived from an EMBL/GenBank/DDBJ whole genome shotgun (WGS) entry which is preliminary data.</text>
</comment>
<dbReference type="EC" id="2.4.1.25" evidence="4"/>
<dbReference type="InterPro" id="IPR002044">
    <property type="entry name" value="CBM20"/>
</dbReference>
<dbReference type="GO" id="GO:0004134">
    <property type="term" value="F:4-alpha-glucanotransferase activity"/>
    <property type="evidence" value="ECO:0007669"/>
    <property type="project" value="UniProtKB-EC"/>
</dbReference>
<feature type="domain" description="CBM20" evidence="12">
    <location>
        <begin position="124"/>
        <end position="241"/>
    </location>
</feature>
<evidence type="ECO:0000259" key="12">
    <source>
        <dbReference type="PROSITE" id="PS51166"/>
    </source>
</evidence>
<keyword evidence="7" id="KW-0328">Glycosyltransferase</keyword>
<dbReference type="SUPFAM" id="SSF49452">
    <property type="entry name" value="Starch-binding domain-like"/>
    <property type="match status" value="1"/>
</dbReference>
<comment type="similarity">
    <text evidence="3">Belongs to the disproportionating enzyme family.</text>
</comment>
<dbReference type="InterPro" id="IPR003385">
    <property type="entry name" value="Glyco_hydro_77"/>
</dbReference>
<name>A0A938WLS5_9BACT</name>
<dbReference type="Pfam" id="PF00686">
    <property type="entry name" value="CBM_20"/>
    <property type="match status" value="1"/>
</dbReference>
<dbReference type="AlphaFoldDB" id="A0A938WLS5"/>
<evidence type="ECO:0000256" key="2">
    <source>
        <dbReference type="ARBA" id="ARBA00004496"/>
    </source>
</evidence>
<dbReference type="InterPro" id="IPR013784">
    <property type="entry name" value="Carb-bd-like_fold"/>
</dbReference>
<evidence type="ECO:0000256" key="5">
    <source>
        <dbReference type="ARBA" id="ARBA00020295"/>
    </source>
</evidence>
<organism evidence="13 14">
    <name type="scientific">Marseilla massiliensis</name>
    <dbReference type="NCBI Taxonomy" id="1841864"/>
    <lineage>
        <taxon>Bacteria</taxon>
        <taxon>Pseudomonadati</taxon>
        <taxon>Bacteroidota</taxon>
        <taxon>Bacteroidia</taxon>
        <taxon>Bacteroidales</taxon>
        <taxon>Prevotellaceae</taxon>
        <taxon>Marseilla</taxon>
    </lineage>
</organism>
<dbReference type="GO" id="GO:2001070">
    <property type="term" value="F:starch binding"/>
    <property type="evidence" value="ECO:0007669"/>
    <property type="project" value="InterPro"/>
</dbReference>
<evidence type="ECO:0000256" key="9">
    <source>
        <dbReference type="ARBA" id="ARBA00023277"/>
    </source>
</evidence>
<keyword evidence="6" id="KW-0963">Cytoplasm</keyword>
<dbReference type="PROSITE" id="PS51166">
    <property type="entry name" value="CBM20"/>
    <property type="match status" value="1"/>
</dbReference>
<comment type="subcellular location">
    <subcellularLocation>
        <location evidence="2">Cytoplasm</location>
    </subcellularLocation>
</comment>
<evidence type="ECO:0000256" key="8">
    <source>
        <dbReference type="ARBA" id="ARBA00022679"/>
    </source>
</evidence>
<evidence type="ECO:0000313" key="13">
    <source>
        <dbReference type="EMBL" id="MBM6660785.1"/>
    </source>
</evidence>
<evidence type="ECO:0000256" key="6">
    <source>
        <dbReference type="ARBA" id="ARBA00022490"/>
    </source>
</evidence>
<dbReference type="Gene3D" id="2.60.40.10">
    <property type="entry name" value="Immunoglobulins"/>
    <property type="match status" value="1"/>
</dbReference>
<evidence type="ECO:0000256" key="3">
    <source>
        <dbReference type="ARBA" id="ARBA00005684"/>
    </source>
</evidence>
<dbReference type="InterPro" id="IPR017853">
    <property type="entry name" value="GH"/>
</dbReference>
<dbReference type="EMBL" id="JACJJL010000004">
    <property type="protein sequence ID" value="MBM6660785.1"/>
    <property type="molecule type" value="Genomic_DNA"/>
</dbReference>
<evidence type="ECO:0000256" key="10">
    <source>
        <dbReference type="ARBA" id="ARBA00031423"/>
    </source>
</evidence>
<sequence>MKLTFNIDYLTAYGEALVLNIISGEATAKAERHPMETLDGRSWTCSLSRTVKPATYIDYYYSVERRGSEARREWDAMPHRLEFANSRSACHVMYDKWIDMPSDALLYSSAFTECVARRKRELSAVADFGKMIRLKVRAPQLRAGQRLALAGSGPYLGNWLKPAGLRMAEHTPNEWVVSLDASKIDRPFMEFKFVIAGNDNDNIIMWEDGANRTVTLPDMKAGDVVTYELLQAEFGISLWRGAGTVVPVFALRSGGSYGVGDFGDLKAMVRWAASTAQHALQVLPVNDTTATHTWRDSYPYSAISTYALHPQYTDLRQLAPLKDAKRREHYERLRQELNALPQVDYERVNAAKTGYLRELFAQEWQAVSRRVTYKRFFEANRQWLVPYAAFCHYRDKHGTPDFSRWTGHERPDDGELKAMANPQTKLYKEVAFWYYVQYNLDMQMREVHELARDMKVILKGDIPIGVSRTSVETWTQPRYFNLDGQAGAPPDAFSANGQNWGFPTYNWNEMMADGCLWWTQRLGKMAEYFDAYRIDHILGFFRIWEIPADAVHGLLGQFVPALGMTREEIAAYGLQADTGRLTKPYITDSVIEALFGERADEVRSTYVCPLDDGYAMRPEYDTQRKVEAAFGEKPSEADTRLRDGLYALISNVLFVADRTDANKLHPRIAAQTDMAYAALSDRDKTAFNRLYDDYFYRRHNQFWYNEAMRKLPLLGRATRMLMCAEDLGMVPECVPWVMNRLNILSLEIQTMPKESGTRFAHLSHYPYLSVCTMSTHDTPTMRAWWDEDHERAQDYFTTMLHHDGTAPHPMPGWLAKDIVERQLMSPSALCILTLQDWLATDEKLRLADAGAERINIPANPHHYWRYRMHLDIEDMAQDQQFNASLRALIDGSGRRQEG</sequence>
<reference evidence="13 14" key="1">
    <citation type="journal article" date="2021" name="Sci. Rep.">
        <title>The distribution of antibiotic resistance genes in chicken gut microbiota commensals.</title>
        <authorList>
            <person name="Juricova H."/>
            <person name="Matiasovicova J."/>
            <person name="Kubasova T."/>
            <person name="Cejkova D."/>
            <person name="Rychlik I."/>
        </authorList>
    </citation>
    <scope>NUCLEOTIDE SEQUENCE [LARGE SCALE GENOMIC DNA]</scope>
    <source>
        <strain evidence="13 14">An819</strain>
    </source>
</reference>
<proteinExistence type="inferred from homology"/>
<dbReference type="SUPFAM" id="SSF51445">
    <property type="entry name" value="(Trans)glycosidases"/>
    <property type="match status" value="1"/>
</dbReference>
<comment type="catalytic activity">
    <reaction evidence="1">
        <text>Transfers a segment of a (1-&gt;4)-alpha-D-glucan to a new position in an acceptor, which may be glucose or a (1-&gt;4)-alpha-D-glucan.</text>
        <dbReference type="EC" id="2.4.1.25"/>
    </reaction>
</comment>
<dbReference type="Pfam" id="PF02446">
    <property type="entry name" value="Glyco_hydro_77"/>
    <property type="match status" value="1"/>
</dbReference>
<dbReference type="RefSeq" id="WP_205107888.1">
    <property type="nucleotide sequence ID" value="NZ_JACJJL010000004.1"/>
</dbReference>
<dbReference type="InterPro" id="IPR013783">
    <property type="entry name" value="Ig-like_fold"/>
</dbReference>
<evidence type="ECO:0000256" key="7">
    <source>
        <dbReference type="ARBA" id="ARBA00022676"/>
    </source>
</evidence>
<evidence type="ECO:0000256" key="1">
    <source>
        <dbReference type="ARBA" id="ARBA00000439"/>
    </source>
</evidence>
<dbReference type="SMART" id="SM01065">
    <property type="entry name" value="CBM_2"/>
    <property type="match status" value="1"/>
</dbReference>
<dbReference type="Gene3D" id="3.20.20.80">
    <property type="entry name" value="Glycosidases"/>
    <property type="match status" value="2"/>
</dbReference>
<dbReference type="Proteomes" id="UP000764045">
    <property type="component" value="Unassembled WGS sequence"/>
</dbReference>
<protein>
    <recommendedName>
        <fullName evidence="5">4-alpha-glucanotransferase</fullName>
        <ecNumber evidence="4">2.4.1.25</ecNumber>
    </recommendedName>
    <alternativeName>
        <fullName evidence="10">Amylomaltase</fullName>
    </alternativeName>
    <alternativeName>
        <fullName evidence="11">Disproportionating enzyme</fullName>
    </alternativeName>
</protein>
<evidence type="ECO:0000313" key="14">
    <source>
        <dbReference type="Proteomes" id="UP000764045"/>
    </source>
</evidence>
<evidence type="ECO:0000256" key="4">
    <source>
        <dbReference type="ARBA" id="ARBA00012560"/>
    </source>
</evidence>
<keyword evidence="8" id="KW-0808">Transferase</keyword>
<keyword evidence="14" id="KW-1185">Reference proteome</keyword>
<dbReference type="PANTHER" id="PTHR32518">
    <property type="match status" value="1"/>
</dbReference>
<dbReference type="PANTHER" id="PTHR32518:SF3">
    <property type="entry name" value="4-ALPHA-GLUCANOTRANSFERASE"/>
    <property type="match status" value="1"/>
</dbReference>
<accession>A0A938WLS5</accession>
<keyword evidence="9" id="KW-0119">Carbohydrate metabolism</keyword>
<dbReference type="GO" id="GO:0005737">
    <property type="term" value="C:cytoplasm"/>
    <property type="evidence" value="ECO:0007669"/>
    <property type="project" value="UniProtKB-SubCell"/>
</dbReference>
<gene>
    <name evidence="13" type="ORF">H6B30_03280</name>
</gene>